<reference evidence="1 2" key="1">
    <citation type="journal article" date="2011" name="J. Bacteriol.">
        <title>Complete genome sequence of 'Vulcanisaeta moutnovskia' strain 768-28, a novel member of the hyperthermophilic crenarchaeal genus vulcanisaeta.</title>
        <authorList>
            <person name="Gumerov V.M."/>
            <person name="Mardanov A.V."/>
            <person name="Beletsky A.V."/>
            <person name="Prokofeva M.I."/>
            <person name="Bonch-Osmolovskaya E.A."/>
            <person name="Ravin N.V."/>
            <person name="Skryabin K.G."/>
        </authorList>
    </citation>
    <scope>NUCLEOTIDE SEQUENCE [LARGE SCALE GENOMIC DNA]</scope>
    <source>
        <strain evidence="1 2">768-28</strain>
    </source>
</reference>
<protein>
    <submittedName>
        <fullName evidence="1">Uncharacterized protein</fullName>
    </submittedName>
</protein>
<dbReference type="KEGG" id="vmo:VMUT_1803"/>
<dbReference type="EMBL" id="CP002529">
    <property type="protein sequence ID" value="ADY02004.1"/>
    <property type="molecule type" value="Genomic_DNA"/>
</dbReference>
<sequence>MVMINNKWIIFAVFPAIIFTLVSFITYANTTYGPAPTPVVYRTYVITMNLTDSRPTAQFLNSIVNEYPLTYREDSLITNTTPVWVTTANREFTLYIVNASETTIQQEVMLNSTALTNDTGGITWTLEVPLYLIYPQPVYANWYVIITEDKNGAEYVVFAFETGNESLTQILSELSTVGGYLIALNGESYHLWNYYYGYNPVTGGISEHYEVGLPGLSLFTMWVGQGINASSWPSSGFQEALQVLSYSFNEYVNSSSITHLTLSPNVTISEITNYGYTVYQRPRLVPFGPVIYISPILLLPNGTIINPTCLSGTYYLLQVNYVTQSGYSIPVYETKNYPMGLYLLNGSLLFGGYLQAYDLFNESIIPITPEQYLSPIYQSQVSEVSWCALRVINNEIITQMNSIMSDINVSAISVNSVITDANSQYEIHQYSKSSYIINRINMELRLRT</sequence>
<gene>
    <name evidence="1" type="ordered locus">VMUT_1803</name>
</gene>
<dbReference type="AlphaFoldDB" id="F0QVA2"/>
<evidence type="ECO:0000313" key="1">
    <source>
        <dbReference type="EMBL" id="ADY02004.1"/>
    </source>
</evidence>
<dbReference type="STRING" id="985053.VMUT_1803"/>
<evidence type="ECO:0000313" key="2">
    <source>
        <dbReference type="Proteomes" id="UP000007485"/>
    </source>
</evidence>
<keyword evidence="2" id="KW-1185">Reference proteome</keyword>
<name>F0QVA2_VULM7</name>
<organism evidence="1 2">
    <name type="scientific">Vulcanisaeta moutnovskia (strain 768-28)</name>
    <dbReference type="NCBI Taxonomy" id="985053"/>
    <lineage>
        <taxon>Archaea</taxon>
        <taxon>Thermoproteota</taxon>
        <taxon>Thermoprotei</taxon>
        <taxon>Thermoproteales</taxon>
        <taxon>Thermoproteaceae</taxon>
        <taxon>Vulcanisaeta</taxon>
    </lineage>
</organism>
<dbReference type="eggNOG" id="arCOG10495">
    <property type="taxonomic scope" value="Archaea"/>
</dbReference>
<accession>F0QVA2</accession>
<dbReference type="HOGENOM" id="CLU_613422_0_0_2"/>
<proteinExistence type="predicted"/>
<dbReference type="Proteomes" id="UP000007485">
    <property type="component" value="Chromosome"/>
</dbReference>